<organism evidence="11 12">
    <name type="scientific">Tribonema minus</name>
    <dbReference type="NCBI Taxonomy" id="303371"/>
    <lineage>
        <taxon>Eukaryota</taxon>
        <taxon>Sar</taxon>
        <taxon>Stramenopiles</taxon>
        <taxon>Ochrophyta</taxon>
        <taxon>PX clade</taxon>
        <taxon>Xanthophyceae</taxon>
        <taxon>Tribonematales</taxon>
        <taxon>Tribonemataceae</taxon>
        <taxon>Tribonema</taxon>
    </lineage>
</organism>
<dbReference type="GO" id="GO:0005737">
    <property type="term" value="C:cytoplasm"/>
    <property type="evidence" value="ECO:0007669"/>
    <property type="project" value="TreeGrafter"/>
</dbReference>
<evidence type="ECO:0000256" key="6">
    <source>
        <dbReference type="ARBA" id="ARBA00022679"/>
    </source>
</evidence>
<dbReference type="FunFam" id="3.40.190.10:FF:000101">
    <property type="entry name" value="Porphobilinogen deaminase, chloroplastic"/>
    <property type="match status" value="1"/>
</dbReference>
<evidence type="ECO:0000259" key="10">
    <source>
        <dbReference type="Pfam" id="PF03900"/>
    </source>
</evidence>
<dbReference type="InterPro" id="IPR022419">
    <property type="entry name" value="Porphobilin_deaminase_cofac_BS"/>
</dbReference>
<reference evidence="11" key="1">
    <citation type="submission" date="2021-02" db="EMBL/GenBank/DDBJ databases">
        <title>First Annotated Genome of the Yellow-green Alga Tribonema minus.</title>
        <authorList>
            <person name="Mahan K.M."/>
        </authorList>
    </citation>
    <scope>NUCLEOTIDE SEQUENCE</scope>
    <source>
        <strain evidence="11">UTEX B ZZ1240</strain>
    </source>
</reference>
<dbReference type="GO" id="GO:0004418">
    <property type="term" value="F:hydroxymethylbilane synthase activity"/>
    <property type="evidence" value="ECO:0007669"/>
    <property type="project" value="UniProtKB-EC"/>
</dbReference>
<dbReference type="SUPFAM" id="SSF53850">
    <property type="entry name" value="Periplasmic binding protein-like II"/>
    <property type="match status" value="1"/>
</dbReference>
<dbReference type="GO" id="GO:0006782">
    <property type="term" value="P:protoporphyrinogen IX biosynthetic process"/>
    <property type="evidence" value="ECO:0007669"/>
    <property type="project" value="UniProtKB-UniPathway"/>
</dbReference>
<dbReference type="PANTHER" id="PTHR11557:SF0">
    <property type="entry name" value="PORPHOBILINOGEN DEAMINASE"/>
    <property type="match status" value="1"/>
</dbReference>
<comment type="pathway">
    <text evidence="3">Porphyrin-containing compound metabolism; protoporphyrin-IX biosynthesis; coproporphyrinogen-III from 5-aminolevulinate: step 2/4.</text>
</comment>
<name>A0A835YJY2_9STRA</name>
<dbReference type="AlphaFoldDB" id="A0A835YJY2"/>
<evidence type="ECO:0000256" key="3">
    <source>
        <dbReference type="ARBA" id="ARBA00004735"/>
    </source>
</evidence>
<dbReference type="NCBIfam" id="TIGR00212">
    <property type="entry name" value="hemC"/>
    <property type="match status" value="1"/>
</dbReference>
<keyword evidence="12" id="KW-1185">Reference proteome</keyword>
<keyword evidence="6" id="KW-0808">Transferase</keyword>
<gene>
    <name evidence="11" type="ORF">JKP88DRAFT_351362</name>
</gene>
<dbReference type="PRINTS" id="PR00151">
    <property type="entry name" value="PORPHBDMNASE"/>
</dbReference>
<keyword evidence="7" id="KW-0627">Porphyrin biosynthesis</keyword>
<dbReference type="PROSITE" id="PS00533">
    <property type="entry name" value="PORPHOBILINOGEN_DEAM"/>
    <property type="match status" value="1"/>
</dbReference>
<evidence type="ECO:0000256" key="8">
    <source>
        <dbReference type="ARBA" id="ARBA00033064"/>
    </source>
</evidence>
<dbReference type="InterPro" id="IPR000860">
    <property type="entry name" value="HemC"/>
</dbReference>
<dbReference type="Pfam" id="PF03900">
    <property type="entry name" value="Porphobil_deamC"/>
    <property type="match status" value="1"/>
</dbReference>
<dbReference type="InterPro" id="IPR022417">
    <property type="entry name" value="Porphobilin_deaminase_N"/>
</dbReference>
<dbReference type="Pfam" id="PF01379">
    <property type="entry name" value="Porphobil_deam"/>
    <property type="match status" value="1"/>
</dbReference>
<dbReference type="UniPathway" id="UPA00251">
    <property type="reaction ID" value="UER00319"/>
</dbReference>
<evidence type="ECO:0000256" key="5">
    <source>
        <dbReference type="ARBA" id="ARBA00012655"/>
    </source>
</evidence>
<evidence type="ECO:0000256" key="1">
    <source>
        <dbReference type="ARBA" id="ARBA00001916"/>
    </source>
</evidence>
<evidence type="ECO:0000256" key="2">
    <source>
        <dbReference type="ARBA" id="ARBA00002869"/>
    </source>
</evidence>
<accession>A0A835YJY2</accession>
<sequence length="367" mass="39201">MQKAIVVAAACAGVAHGFYSPLSTGPLASAVSRSTLRMAGDAVVTIGTRGSPLALAQAYETRRLLSEKFPELQAEGAIAIQVIKTSGDMILDKALSEMGGKGLFTKELDVQLLNKDVDICVHSMKDVPTWIVPGTVLPCTLEREDTRDVFISDKAATFEDLPQGAVIGSASLRRQSQILAKRPDLKVVNFRGNVQTRLRKLDEEVVDATMLAYAGLKRLNMAHVATHVLEMDQMLPAVSQGAIGIQCREGDETMLKYLAALNCADTKVAVDCERAFLAALDGNCKTPIAGQAKVTENGTLFFRGLIARPDGSELLETTREGPLADAEKMGREAGEELKERAGAEFFEALMAGKDAAKAGPNSAPVRA</sequence>
<evidence type="ECO:0000256" key="4">
    <source>
        <dbReference type="ARBA" id="ARBA00005638"/>
    </source>
</evidence>
<dbReference type="FunFam" id="3.30.160.40:FF:000001">
    <property type="entry name" value="Porphobilinogen deaminase"/>
    <property type="match status" value="1"/>
</dbReference>
<dbReference type="PIRSF" id="PIRSF001438">
    <property type="entry name" value="4pyrrol_synth_OHMeBilane_synth"/>
    <property type="match status" value="1"/>
</dbReference>
<comment type="function">
    <text evidence="2">Tetrapolymerization of the monopyrrole PBG into the hydroxymethylbilane pre-uroporphyrinogen in several discrete steps.</text>
</comment>
<dbReference type="SUPFAM" id="SSF54782">
    <property type="entry name" value="Porphobilinogen deaminase (hydroxymethylbilane synthase), C-terminal domain"/>
    <property type="match status" value="1"/>
</dbReference>
<evidence type="ECO:0000259" key="9">
    <source>
        <dbReference type="Pfam" id="PF01379"/>
    </source>
</evidence>
<feature type="domain" description="Porphobilinogen deaminase N-terminal" evidence="9">
    <location>
        <begin position="44"/>
        <end position="255"/>
    </location>
</feature>
<evidence type="ECO:0000256" key="7">
    <source>
        <dbReference type="ARBA" id="ARBA00023244"/>
    </source>
</evidence>
<dbReference type="InterPro" id="IPR036803">
    <property type="entry name" value="Porphobilinogen_deaminase_C_sf"/>
</dbReference>
<comment type="caution">
    <text evidence="11">The sequence shown here is derived from an EMBL/GenBank/DDBJ whole genome shotgun (WGS) entry which is preliminary data.</text>
</comment>
<dbReference type="CDD" id="cd13648">
    <property type="entry name" value="PBP2_PBGD_1"/>
    <property type="match status" value="1"/>
</dbReference>
<dbReference type="Gene3D" id="3.40.190.10">
    <property type="entry name" value="Periplasmic binding protein-like II"/>
    <property type="match status" value="2"/>
</dbReference>
<feature type="domain" description="Porphobilinogen deaminase C-terminal" evidence="10">
    <location>
        <begin position="269"/>
        <end position="338"/>
    </location>
</feature>
<dbReference type="Proteomes" id="UP000664859">
    <property type="component" value="Unassembled WGS sequence"/>
</dbReference>
<evidence type="ECO:0000313" key="12">
    <source>
        <dbReference type="Proteomes" id="UP000664859"/>
    </source>
</evidence>
<proteinExistence type="inferred from homology"/>
<dbReference type="InterPro" id="IPR022418">
    <property type="entry name" value="Porphobilinogen_deaminase_C"/>
</dbReference>
<comment type="cofactor">
    <cofactor evidence="1">
        <name>dipyrromethane</name>
        <dbReference type="ChEBI" id="CHEBI:60342"/>
    </cofactor>
</comment>
<dbReference type="PANTHER" id="PTHR11557">
    <property type="entry name" value="PORPHOBILINOGEN DEAMINASE"/>
    <property type="match status" value="1"/>
</dbReference>
<dbReference type="Gene3D" id="3.30.160.40">
    <property type="entry name" value="Porphobilinogen deaminase, C-terminal domain"/>
    <property type="match status" value="1"/>
</dbReference>
<protein>
    <recommendedName>
        <fullName evidence="5">hydroxymethylbilane synthase</fullName>
        <ecNumber evidence="5">2.5.1.61</ecNumber>
    </recommendedName>
    <alternativeName>
        <fullName evidence="8">Hydroxymethylbilane synthase</fullName>
    </alternativeName>
</protein>
<dbReference type="EMBL" id="JAFCMP010000545">
    <property type="protein sequence ID" value="KAG5175843.1"/>
    <property type="molecule type" value="Genomic_DNA"/>
</dbReference>
<evidence type="ECO:0000313" key="11">
    <source>
        <dbReference type="EMBL" id="KAG5175843.1"/>
    </source>
</evidence>
<dbReference type="OrthoDB" id="564646at2759"/>
<comment type="similarity">
    <text evidence="4">Belongs to the HMBS family.</text>
</comment>
<dbReference type="HAMAP" id="MF_00260">
    <property type="entry name" value="Porphobil_deam"/>
    <property type="match status" value="1"/>
</dbReference>
<dbReference type="EC" id="2.5.1.61" evidence="5"/>